<sequence>MQTWRAEKHLDGLWCYHEAEQSVSC</sequence>
<comment type="caution">
    <text evidence="1">The sequence shown here is derived from an EMBL/GenBank/DDBJ whole genome shotgun (WGS) entry which is preliminary data.</text>
</comment>
<proteinExistence type="predicted"/>
<gene>
    <name evidence="1" type="ORF">Patl1_03841</name>
</gene>
<protein>
    <submittedName>
        <fullName evidence="1">Uncharacterized protein</fullName>
    </submittedName>
</protein>
<reference evidence="2" key="1">
    <citation type="journal article" date="2023" name="G3 (Bethesda)">
        <title>Genome assembly and association tests identify interacting loci associated with vigor, precocity, and sex in interspecific pistachio rootstocks.</title>
        <authorList>
            <person name="Palmer W."/>
            <person name="Jacygrad E."/>
            <person name="Sagayaradj S."/>
            <person name="Cavanaugh K."/>
            <person name="Han R."/>
            <person name="Bertier L."/>
            <person name="Beede B."/>
            <person name="Kafkas S."/>
            <person name="Golino D."/>
            <person name="Preece J."/>
            <person name="Michelmore R."/>
        </authorList>
    </citation>
    <scope>NUCLEOTIDE SEQUENCE [LARGE SCALE GENOMIC DNA]</scope>
</reference>
<evidence type="ECO:0000313" key="1">
    <source>
        <dbReference type="EMBL" id="KAJ0103090.1"/>
    </source>
</evidence>
<accession>A0ACC1BVX5</accession>
<dbReference type="Proteomes" id="UP001164250">
    <property type="component" value="Chromosome 3"/>
</dbReference>
<dbReference type="EMBL" id="CM047899">
    <property type="protein sequence ID" value="KAJ0103090.1"/>
    <property type="molecule type" value="Genomic_DNA"/>
</dbReference>
<evidence type="ECO:0000313" key="2">
    <source>
        <dbReference type="Proteomes" id="UP001164250"/>
    </source>
</evidence>
<name>A0ACC1BVX5_9ROSI</name>
<keyword evidence="2" id="KW-1185">Reference proteome</keyword>
<organism evidence="1 2">
    <name type="scientific">Pistacia atlantica</name>
    <dbReference type="NCBI Taxonomy" id="434234"/>
    <lineage>
        <taxon>Eukaryota</taxon>
        <taxon>Viridiplantae</taxon>
        <taxon>Streptophyta</taxon>
        <taxon>Embryophyta</taxon>
        <taxon>Tracheophyta</taxon>
        <taxon>Spermatophyta</taxon>
        <taxon>Magnoliopsida</taxon>
        <taxon>eudicotyledons</taxon>
        <taxon>Gunneridae</taxon>
        <taxon>Pentapetalae</taxon>
        <taxon>rosids</taxon>
        <taxon>malvids</taxon>
        <taxon>Sapindales</taxon>
        <taxon>Anacardiaceae</taxon>
        <taxon>Pistacia</taxon>
    </lineage>
</organism>